<dbReference type="EMBL" id="RBDY01000001">
    <property type="protein sequence ID" value="RKN27367.1"/>
    <property type="molecule type" value="Genomic_DNA"/>
</dbReference>
<evidence type="ECO:0000256" key="7">
    <source>
        <dbReference type="RuleBase" id="RU367016"/>
    </source>
</evidence>
<dbReference type="Pfam" id="PF09335">
    <property type="entry name" value="VTT_dom"/>
    <property type="match status" value="1"/>
</dbReference>
<dbReference type="Proteomes" id="UP000268652">
    <property type="component" value="Unassembled WGS sequence"/>
</dbReference>
<dbReference type="PANTHER" id="PTHR30353:SF15">
    <property type="entry name" value="INNER MEMBRANE PROTEIN YABI"/>
    <property type="match status" value="1"/>
</dbReference>
<dbReference type="EMBL" id="RBDX01000001">
    <property type="protein sequence ID" value="RKN12868.1"/>
    <property type="molecule type" value="Genomic_DNA"/>
</dbReference>
<dbReference type="GO" id="GO:0005886">
    <property type="term" value="C:plasma membrane"/>
    <property type="evidence" value="ECO:0007669"/>
    <property type="project" value="UniProtKB-SubCell"/>
</dbReference>
<feature type="transmembrane region" description="Helical" evidence="7">
    <location>
        <begin position="143"/>
        <end position="166"/>
    </location>
</feature>
<evidence type="ECO:0000256" key="5">
    <source>
        <dbReference type="ARBA" id="ARBA00022989"/>
    </source>
</evidence>
<evidence type="ECO:0000313" key="9">
    <source>
        <dbReference type="EMBL" id="RKN12868.1"/>
    </source>
</evidence>
<dbReference type="Proteomes" id="UP000275024">
    <property type="component" value="Unassembled WGS sequence"/>
</dbReference>
<keyword evidence="5 7" id="KW-1133">Transmembrane helix</keyword>
<comment type="subcellular location">
    <subcellularLocation>
        <location evidence="1 7">Cell membrane</location>
        <topology evidence="1 7">Multi-pass membrane protein</topology>
    </subcellularLocation>
</comment>
<dbReference type="RefSeq" id="WP_120694735.1">
    <property type="nucleotide sequence ID" value="NZ_RBDX01000001.1"/>
</dbReference>
<dbReference type="InterPro" id="IPR032818">
    <property type="entry name" value="DedA-like"/>
</dbReference>
<feature type="transmembrane region" description="Helical" evidence="7">
    <location>
        <begin position="59"/>
        <end position="78"/>
    </location>
</feature>
<protein>
    <submittedName>
        <fullName evidence="9">DedA family protein</fullName>
    </submittedName>
</protein>
<gene>
    <name evidence="10" type="ORF">D7318_00130</name>
    <name evidence="9" type="ORF">D7319_02765</name>
</gene>
<dbReference type="InterPro" id="IPR032816">
    <property type="entry name" value="VTT_dom"/>
</dbReference>
<feature type="transmembrane region" description="Helical" evidence="7">
    <location>
        <begin position="7"/>
        <end position="26"/>
    </location>
</feature>
<feature type="transmembrane region" description="Helical" evidence="7">
    <location>
        <begin position="172"/>
        <end position="194"/>
    </location>
</feature>
<comment type="caution">
    <text evidence="9">The sequence shown here is derived from an EMBL/GenBank/DDBJ whole genome shotgun (WGS) entry which is preliminary data.</text>
</comment>
<comment type="similarity">
    <text evidence="2 7">Belongs to the DedA family.</text>
</comment>
<reference evidence="11 12" key="1">
    <citation type="submission" date="2018-09" db="EMBL/GenBank/DDBJ databases">
        <title>Streptomyces sp. nov. DS1-2, an endophytic actinomycete isolated from roots of Dendrobium scabrilingue.</title>
        <authorList>
            <person name="Kuncharoen N."/>
            <person name="Kudo T."/>
            <person name="Ohkuma M."/>
            <person name="Yuki M."/>
            <person name="Tanasupawat S."/>
        </authorList>
    </citation>
    <scope>NUCLEOTIDE SEQUENCE [LARGE SCALE GENOMIC DNA]</scope>
    <source>
        <strain evidence="9 12">AZ1-7</strain>
        <strain evidence="10 11">DS1-2</strain>
    </source>
</reference>
<evidence type="ECO:0000256" key="1">
    <source>
        <dbReference type="ARBA" id="ARBA00004651"/>
    </source>
</evidence>
<evidence type="ECO:0000313" key="10">
    <source>
        <dbReference type="EMBL" id="RKN27367.1"/>
    </source>
</evidence>
<evidence type="ECO:0000313" key="12">
    <source>
        <dbReference type="Proteomes" id="UP000275024"/>
    </source>
</evidence>
<dbReference type="PANTHER" id="PTHR30353">
    <property type="entry name" value="INNER MEMBRANE PROTEIN DEDA-RELATED"/>
    <property type="match status" value="1"/>
</dbReference>
<name>A0A3A9WIM0_9ACTN</name>
<keyword evidence="6 7" id="KW-0472">Membrane</keyword>
<sequence>MTQLSGGVIAVPTLAAYLLVALIVFAEGSVLVRHVIPGETAALFGGAATTGALDFHVSLPHMLAVVTAAAVAAGCVAYRMGGRQGATALGYRTLVLRRERLLSAQRFLVDHARAAIFLSRFTRFRREVLPALAGVTRMPFRRFLLWHALGAVGWSLLFVGLGGLAGDVIEDGAAVLANGFLVVVLTLVVADIAASRRRTRGSGGS</sequence>
<keyword evidence="3 7" id="KW-1003">Cell membrane</keyword>
<evidence type="ECO:0000256" key="2">
    <source>
        <dbReference type="ARBA" id="ARBA00010792"/>
    </source>
</evidence>
<evidence type="ECO:0000256" key="4">
    <source>
        <dbReference type="ARBA" id="ARBA00022692"/>
    </source>
</evidence>
<dbReference type="AlphaFoldDB" id="A0A3A9WIM0"/>
<organism evidence="9 12">
    <name type="scientific">Streptomyces radicis</name>
    <dbReference type="NCBI Taxonomy" id="1750517"/>
    <lineage>
        <taxon>Bacteria</taxon>
        <taxon>Bacillati</taxon>
        <taxon>Actinomycetota</taxon>
        <taxon>Actinomycetes</taxon>
        <taxon>Kitasatosporales</taxon>
        <taxon>Streptomycetaceae</taxon>
        <taxon>Streptomyces</taxon>
    </lineage>
</organism>
<accession>A0A3A9WIM0</accession>
<keyword evidence="4 7" id="KW-0812">Transmembrane</keyword>
<evidence type="ECO:0000256" key="6">
    <source>
        <dbReference type="ARBA" id="ARBA00023136"/>
    </source>
</evidence>
<feature type="domain" description="VTT" evidence="8">
    <location>
        <begin position="36"/>
        <end position="162"/>
    </location>
</feature>
<evidence type="ECO:0000259" key="8">
    <source>
        <dbReference type="Pfam" id="PF09335"/>
    </source>
</evidence>
<evidence type="ECO:0000256" key="3">
    <source>
        <dbReference type="ARBA" id="ARBA00022475"/>
    </source>
</evidence>
<proteinExistence type="inferred from homology"/>
<keyword evidence="11" id="KW-1185">Reference proteome</keyword>
<dbReference type="OrthoDB" id="9813426at2"/>
<evidence type="ECO:0000313" key="11">
    <source>
        <dbReference type="Proteomes" id="UP000268652"/>
    </source>
</evidence>